<dbReference type="GO" id="GO:0005929">
    <property type="term" value="C:cilium"/>
    <property type="evidence" value="ECO:0007669"/>
    <property type="project" value="TreeGrafter"/>
</dbReference>
<dbReference type="STRING" id="286115.A0A507DTE9"/>
<accession>A0A507DTE9</accession>
<evidence type="ECO:0000256" key="5">
    <source>
        <dbReference type="ARBA" id="ARBA00022846"/>
    </source>
</evidence>
<dbReference type="Proteomes" id="UP000320475">
    <property type="component" value="Unassembled WGS sequence"/>
</dbReference>
<evidence type="ECO:0000256" key="7">
    <source>
        <dbReference type="ARBA" id="ARBA00023212"/>
    </source>
</evidence>
<feature type="region of interest" description="Disordered" evidence="9">
    <location>
        <begin position="1"/>
        <end position="63"/>
    </location>
</feature>
<dbReference type="VEuPathDB" id="FungiDB:SeMB42_g00001"/>
<proteinExistence type="inferred from homology"/>
<evidence type="ECO:0000256" key="8">
    <source>
        <dbReference type="ARBA" id="ARBA00023273"/>
    </source>
</evidence>
<dbReference type="EMBL" id="QEAM01000146">
    <property type="protein sequence ID" value="TPX45283.1"/>
    <property type="molecule type" value="Genomic_DNA"/>
</dbReference>
<feature type="compositionally biased region" description="Polar residues" evidence="9">
    <location>
        <begin position="15"/>
        <end position="26"/>
    </location>
</feature>
<dbReference type="AlphaFoldDB" id="A0A507DTE9"/>
<gene>
    <name evidence="10" type="ORF">SeLEV6574_g03953</name>
    <name evidence="11" type="ORF">SeMB42_g00001</name>
</gene>
<keyword evidence="7" id="KW-0206">Cytoskeleton</keyword>
<dbReference type="PANTHER" id="PTHR21648">
    <property type="entry name" value="FLAGELLAR RADIAL SPOKE PROTEIN 3"/>
    <property type="match status" value="1"/>
</dbReference>
<feature type="region of interest" description="Disordered" evidence="9">
    <location>
        <begin position="221"/>
        <end position="243"/>
    </location>
</feature>
<evidence type="ECO:0008006" key="14">
    <source>
        <dbReference type="Google" id="ProtNLM"/>
    </source>
</evidence>
<comment type="subcellular location">
    <subcellularLocation>
        <location evidence="1">Cytoplasm</location>
        <location evidence="1">Cytoskeleton</location>
        <location evidence="1">Flagellum axoneme</location>
    </subcellularLocation>
</comment>
<evidence type="ECO:0000313" key="13">
    <source>
        <dbReference type="Proteomes" id="UP000320475"/>
    </source>
</evidence>
<evidence type="ECO:0000313" key="11">
    <source>
        <dbReference type="EMBL" id="TPX55034.1"/>
    </source>
</evidence>
<keyword evidence="8" id="KW-0966">Cell projection</keyword>
<protein>
    <recommendedName>
        <fullName evidence="14">Radial spoke protein 3</fullName>
    </recommendedName>
</protein>
<evidence type="ECO:0000256" key="6">
    <source>
        <dbReference type="ARBA" id="ARBA00023069"/>
    </source>
</evidence>
<organism evidence="11 12">
    <name type="scientific">Synchytrium endobioticum</name>
    <dbReference type="NCBI Taxonomy" id="286115"/>
    <lineage>
        <taxon>Eukaryota</taxon>
        <taxon>Fungi</taxon>
        <taxon>Fungi incertae sedis</taxon>
        <taxon>Chytridiomycota</taxon>
        <taxon>Chytridiomycota incertae sedis</taxon>
        <taxon>Chytridiomycetes</taxon>
        <taxon>Synchytriales</taxon>
        <taxon>Synchytriaceae</taxon>
        <taxon>Synchytrium</taxon>
    </lineage>
</organism>
<comment type="similarity">
    <text evidence="2">Belongs to the flagellar radial spoke RSP3 family.</text>
</comment>
<evidence type="ECO:0000256" key="1">
    <source>
        <dbReference type="ARBA" id="ARBA00004611"/>
    </source>
</evidence>
<keyword evidence="4" id="KW-0597">Phosphoprotein</keyword>
<comment type="caution">
    <text evidence="11">The sequence shown here is derived from an EMBL/GenBank/DDBJ whole genome shotgun (WGS) entry which is preliminary data.</text>
</comment>
<name>A0A507DTE9_9FUNG</name>
<dbReference type="InterPro" id="IPR009290">
    <property type="entry name" value="Radial_spoke_3"/>
</dbReference>
<keyword evidence="5" id="KW-0282">Flagellum</keyword>
<dbReference type="EMBL" id="QEAN01000001">
    <property type="protein sequence ID" value="TPX55034.1"/>
    <property type="molecule type" value="Genomic_DNA"/>
</dbReference>
<keyword evidence="3" id="KW-0963">Cytoplasm</keyword>
<evidence type="ECO:0000313" key="10">
    <source>
        <dbReference type="EMBL" id="TPX45283.1"/>
    </source>
</evidence>
<dbReference type="Pfam" id="PF06098">
    <property type="entry name" value="Radial_spoke_3"/>
    <property type="match status" value="1"/>
</dbReference>
<evidence type="ECO:0000256" key="4">
    <source>
        <dbReference type="ARBA" id="ARBA00022553"/>
    </source>
</evidence>
<dbReference type="PANTHER" id="PTHR21648:SF0">
    <property type="entry name" value="RADIAL SPOKE HEAD PROTEIN 3 HOMOLOG"/>
    <property type="match status" value="1"/>
</dbReference>
<evidence type="ECO:0000256" key="9">
    <source>
        <dbReference type="SAM" id="MobiDB-lite"/>
    </source>
</evidence>
<dbReference type="Proteomes" id="UP000317494">
    <property type="component" value="Unassembled WGS sequence"/>
</dbReference>
<evidence type="ECO:0000256" key="3">
    <source>
        <dbReference type="ARBA" id="ARBA00022490"/>
    </source>
</evidence>
<dbReference type="OrthoDB" id="313308at2759"/>
<evidence type="ECO:0000313" key="12">
    <source>
        <dbReference type="Proteomes" id="UP000317494"/>
    </source>
</evidence>
<keyword evidence="12" id="KW-1185">Reference proteome</keyword>
<sequence>MLSQSGAGLPVLPNDKSTTQTTSEQYSFAAEPRALQQQRKKYRDAPPAAEKDRLAPSNIMHDRRIHRGSTYAVPIGALNQQPDPVELERQAELKRRLKARRRAEALRRPKTPDAVEGRRHVDVQTDVYLEELSDKVPEADAAAQTDAFLDRPPSPLYIPQKSGTDVSTQILDGELFDFDVEVAPILEVLVGKTLEQALMEVAEEDELESLKKHQAEYESRRAAELAETQRLEEAERRRTEEKRRRLQERERVAELQHQAAARVAARAFANSYLQDLVPSVFDTLTQRGFYGDPVEKEVESQFLPWLTSQVESSLDNYKEAQRVVDDILLNATRALRR</sequence>
<reference evidence="12 13" key="1">
    <citation type="journal article" date="2019" name="Sci. Rep.">
        <title>Comparative genomics of chytrid fungi reveal insights into the obligate biotrophic and pathogenic lifestyle of Synchytrium endobioticum.</title>
        <authorList>
            <person name="van de Vossenberg B.T.L.H."/>
            <person name="Warris S."/>
            <person name="Nguyen H.D.T."/>
            <person name="van Gent-Pelzer M.P.E."/>
            <person name="Joly D.L."/>
            <person name="van de Geest H.C."/>
            <person name="Bonants P.J.M."/>
            <person name="Smith D.S."/>
            <person name="Levesque C.A."/>
            <person name="van der Lee T.A.J."/>
        </authorList>
    </citation>
    <scope>NUCLEOTIDE SEQUENCE [LARGE SCALE GENOMIC DNA]</scope>
    <source>
        <strain evidence="10 13">LEV6574</strain>
        <strain evidence="11 12">MB42</strain>
    </source>
</reference>
<keyword evidence="6" id="KW-0969">Cilium</keyword>
<evidence type="ECO:0000256" key="2">
    <source>
        <dbReference type="ARBA" id="ARBA00006737"/>
    </source>
</evidence>